<evidence type="ECO:0000313" key="3">
    <source>
        <dbReference type="Proteomes" id="UP000618986"/>
    </source>
</evidence>
<keyword evidence="1" id="KW-0812">Transmembrane</keyword>
<gene>
    <name evidence="2" type="ORF">FHU28_001977</name>
</gene>
<keyword evidence="1" id="KW-0472">Membrane</keyword>
<dbReference type="RefSeq" id="WP_184683053.1">
    <property type="nucleotide sequence ID" value="NZ_JACHJC010000001.1"/>
</dbReference>
<feature type="transmembrane region" description="Helical" evidence="1">
    <location>
        <begin position="96"/>
        <end position="114"/>
    </location>
</feature>
<dbReference type="Proteomes" id="UP000618986">
    <property type="component" value="Unassembled WGS sequence"/>
</dbReference>
<accession>A0ABR6M9T9</accession>
<reference evidence="2 3" key="1">
    <citation type="submission" date="2020-08" db="EMBL/GenBank/DDBJ databases">
        <title>Sequencing the genomes of 1000 actinobacteria strains.</title>
        <authorList>
            <person name="Klenk H.-P."/>
        </authorList>
    </citation>
    <scope>NUCLEOTIDE SEQUENCE [LARGE SCALE GENOMIC DNA]</scope>
    <source>
        <strain evidence="2 3">DSM 43036</strain>
    </source>
</reference>
<name>A0ABR6M9T9_MICEC</name>
<dbReference type="EMBL" id="JACHJC010000001">
    <property type="protein sequence ID" value="MBB5112138.1"/>
    <property type="molecule type" value="Genomic_DNA"/>
</dbReference>
<comment type="caution">
    <text evidence="2">The sequence shown here is derived from an EMBL/GenBank/DDBJ whole genome shotgun (WGS) entry which is preliminary data.</text>
</comment>
<organism evidence="2 3">
    <name type="scientific">Micromonospora echinospora</name>
    <name type="common">Micromonospora purpurea</name>
    <dbReference type="NCBI Taxonomy" id="1877"/>
    <lineage>
        <taxon>Bacteria</taxon>
        <taxon>Bacillati</taxon>
        <taxon>Actinomycetota</taxon>
        <taxon>Actinomycetes</taxon>
        <taxon>Micromonosporales</taxon>
        <taxon>Micromonosporaceae</taxon>
        <taxon>Micromonospora</taxon>
    </lineage>
</organism>
<dbReference type="GeneID" id="300292566"/>
<evidence type="ECO:0000256" key="1">
    <source>
        <dbReference type="SAM" id="Phobius"/>
    </source>
</evidence>
<keyword evidence="1" id="KW-1133">Transmembrane helix</keyword>
<feature type="transmembrane region" description="Helical" evidence="1">
    <location>
        <begin position="21"/>
        <end position="40"/>
    </location>
</feature>
<evidence type="ECO:0000313" key="2">
    <source>
        <dbReference type="EMBL" id="MBB5112138.1"/>
    </source>
</evidence>
<keyword evidence="3" id="KW-1185">Reference proteome</keyword>
<sequence length="128" mass="13770">MSAQETSRRNPAAGPPGSGRRALGGMLVVVSLFVLFFAFLSHRDIGDYDPSGPTMCGEDVMTPRDRCMFGAGDGSYQAQKAEAEKQHDINLMVRDIGFVAGPALFVAGVLLIVWGTRRIRATRQPVSA</sequence>
<proteinExistence type="predicted"/>
<protein>
    <submittedName>
        <fullName evidence="2">Uncharacterized protein</fullName>
    </submittedName>
</protein>